<dbReference type="GO" id="GO:1990281">
    <property type="term" value="C:efflux pump complex"/>
    <property type="evidence" value="ECO:0007669"/>
    <property type="project" value="TreeGrafter"/>
</dbReference>
<evidence type="ECO:0000313" key="2">
    <source>
        <dbReference type="Proteomes" id="UP001139488"/>
    </source>
</evidence>
<sequence>MTINRRVLFFPALAVGVLSLVLAINLKPDVATKPAGDKSRVVDIVELTPVLSAPIAVGFGQVVPKVEWKAIAEVSGAVVYKSPMLEKGKVVPAGTELLRIDPLDYELKLSQAKADLTSSETQLAKLDQQELNLKQTLTIEKNRLGLSNNELQRRVDLQKRGLSSQSDVDVQQQSMLSQKKLLQDIENQLALIPDEKAVAKALVKVNQAKVQEADRSLSKTRVVLPVAMRISEVDAESNQVVNMQQTMVVAHGMDLMEVDAQLSIHDVQLLASSLGSSLTESTEQLSYLDNLTAKVYLSSGNLTASWPARVARVSDSVDQAQATAGVILEIEQAANGYSLSDTPILVKGMFVKAEIEGAKQPTWLIPERALHGDKIYLMDDEDRLLIQKIKVIYRRDNQVAIEGQLSQGDRLVVNDLLPAIAGMKLRQANSEQGEGSSL</sequence>
<dbReference type="Gene3D" id="1.10.287.470">
    <property type="entry name" value="Helix hairpin bin"/>
    <property type="match status" value="1"/>
</dbReference>
<name>A0A9X2AV33_9VIBR</name>
<dbReference type="RefSeq" id="WP_244355324.1">
    <property type="nucleotide sequence ID" value="NZ_JAJNNZ010000002.1"/>
</dbReference>
<organism evidence="1 2">
    <name type="scientific">Vibrio gelatinilyticus</name>
    <dbReference type="NCBI Taxonomy" id="2893468"/>
    <lineage>
        <taxon>Bacteria</taxon>
        <taxon>Pseudomonadati</taxon>
        <taxon>Pseudomonadota</taxon>
        <taxon>Gammaproteobacteria</taxon>
        <taxon>Vibrionales</taxon>
        <taxon>Vibrionaceae</taxon>
        <taxon>Vibrio</taxon>
    </lineage>
</organism>
<evidence type="ECO:0000313" key="1">
    <source>
        <dbReference type="EMBL" id="MCJ2375940.1"/>
    </source>
</evidence>
<gene>
    <name evidence="1" type="ORF">LNL84_03745</name>
</gene>
<dbReference type="Gene3D" id="2.40.50.100">
    <property type="match status" value="1"/>
</dbReference>
<dbReference type="PANTHER" id="PTHR30469">
    <property type="entry name" value="MULTIDRUG RESISTANCE PROTEIN MDTA"/>
    <property type="match status" value="1"/>
</dbReference>
<dbReference type="Gene3D" id="2.40.30.170">
    <property type="match status" value="1"/>
</dbReference>
<proteinExistence type="predicted"/>
<dbReference type="AlphaFoldDB" id="A0A9X2AV33"/>
<reference evidence="1" key="1">
    <citation type="submission" date="2021-11" db="EMBL/GenBank/DDBJ databases">
        <title>Vibrio ZSDE26 sp. nov. and Vibrio ZSDZ34 sp. nov., isolated from coastal seawater in Qingdao.</title>
        <authorList>
            <person name="Zhang P."/>
        </authorList>
    </citation>
    <scope>NUCLEOTIDE SEQUENCE</scope>
    <source>
        <strain evidence="1">ZSDZ34</strain>
    </source>
</reference>
<dbReference type="SUPFAM" id="SSF111369">
    <property type="entry name" value="HlyD-like secretion proteins"/>
    <property type="match status" value="1"/>
</dbReference>
<protein>
    <submittedName>
        <fullName evidence="1">HlyD family secretion protein</fullName>
    </submittedName>
</protein>
<dbReference type="Gene3D" id="2.40.420.20">
    <property type="match status" value="1"/>
</dbReference>
<keyword evidence="2" id="KW-1185">Reference proteome</keyword>
<dbReference type="Proteomes" id="UP001139488">
    <property type="component" value="Unassembled WGS sequence"/>
</dbReference>
<dbReference type="GO" id="GO:0015562">
    <property type="term" value="F:efflux transmembrane transporter activity"/>
    <property type="evidence" value="ECO:0007669"/>
    <property type="project" value="TreeGrafter"/>
</dbReference>
<dbReference type="EMBL" id="JAJNNZ010000002">
    <property type="protein sequence ID" value="MCJ2375940.1"/>
    <property type="molecule type" value="Genomic_DNA"/>
</dbReference>
<comment type="caution">
    <text evidence="1">The sequence shown here is derived from an EMBL/GenBank/DDBJ whole genome shotgun (WGS) entry which is preliminary data.</text>
</comment>
<accession>A0A9X2AV33</accession>
<dbReference type="PANTHER" id="PTHR30469:SF12">
    <property type="entry name" value="MULTIDRUG RESISTANCE PROTEIN MDTA"/>
    <property type="match status" value="1"/>
</dbReference>